<feature type="transmembrane region" description="Helical" evidence="7">
    <location>
        <begin position="76"/>
        <end position="96"/>
    </location>
</feature>
<evidence type="ECO:0000313" key="8">
    <source>
        <dbReference type="EMBL" id="QWV11737.1"/>
    </source>
</evidence>
<evidence type="ECO:0000256" key="2">
    <source>
        <dbReference type="ARBA" id="ARBA00007430"/>
    </source>
</evidence>
<dbReference type="RefSeq" id="WP_216688025.1">
    <property type="nucleotide sequence ID" value="NZ_CP076686.1"/>
</dbReference>
<keyword evidence="3" id="KW-1003">Cell membrane</keyword>
<feature type="transmembrane region" description="Helical" evidence="7">
    <location>
        <begin position="170"/>
        <end position="188"/>
    </location>
</feature>
<dbReference type="GeneID" id="78560505"/>
<feature type="transmembrane region" description="Helical" evidence="7">
    <location>
        <begin position="407"/>
        <end position="429"/>
    </location>
</feature>
<evidence type="ECO:0000256" key="1">
    <source>
        <dbReference type="ARBA" id="ARBA00004651"/>
    </source>
</evidence>
<feature type="transmembrane region" description="Helical" evidence="7">
    <location>
        <begin position="280"/>
        <end position="311"/>
    </location>
</feature>
<feature type="transmembrane region" description="Helical" evidence="7">
    <location>
        <begin position="143"/>
        <end position="164"/>
    </location>
</feature>
<protein>
    <submittedName>
        <fullName evidence="8">Lipopolysaccharide biosynthesis protein</fullName>
    </submittedName>
</protein>
<feature type="transmembrane region" description="Helical" evidence="7">
    <location>
        <begin position="317"/>
        <end position="338"/>
    </location>
</feature>
<dbReference type="CDD" id="cd13127">
    <property type="entry name" value="MATE_tuaB_like"/>
    <property type="match status" value="1"/>
</dbReference>
<evidence type="ECO:0000256" key="4">
    <source>
        <dbReference type="ARBA" id="ARBA00022692"/>
    </source>
</evidence>
<dbReference type="PANTHER" id="PTHR30250:SF10">
    <property type="entry name" value="LIPOPOLYSACCHARIDE BIOSYNTHESIS PROTEIN WZXC"/>
    <property type="match status" value="1"/>
</dbReference>
<reference evidence="8 9" key="1">
    <citation type="submission" date="2021-06" db="EMBL/GenBank/DDBJ databases">
        <title>Microbial metabolic specificity influences pelagic lipid remineralization.</title>
        <authorList>
            <person name="Behrendt L."/>
            <person name="Hunter J.E."/>
            <person name="Alcolombri U."/>
            <person name="Smriga S."/>
            <person name="Mincer T."/>
            <person name="Lowenstein D.P."/>
            <person name="Peaudecerf F.J."/>
            <person name="Fernandez V.I."/>
            <person name="Fredricks H."/>
            <person name="Almblad H."/>
            <person name="Harrison J.J."/>
            <person name="Stocker R."/>
            <person name="Van Mooy B.A.S."/>
        </authorList>
    </citation>
    <scope>NUCLEOTIDE SEQUENCE [LARGE SCALE GENOMIC DNA]</scope>
    <source>
        <strain evidence="8 9">HP15-B</strain>
    </source>
</reference>
<dbReference type="Pfam" id="PF13440">
    <property type="entry name" value="Polysacc_synt_3"/>
    <property type="match status" value="1"/>
</dbReference>
<keyword evidence="4 7" id="KW-0812">Transmembrane</keyword>
<feature type="transmembrane region" description="Helical" evidence="7">
    <location>
        <begin position="12"/>
        <end position="33"/>
    </location>
</feature>
<keyword evidence="6 7" id="KW-0472">Membrane</keyword>
<feature type="transmembrane region" description="Helical" evidence="7">
    <location>
        <begin position="39"/>
        <end position="64"/>
    </location>
</feature>
<evidence type="ECO:0000256" key="5">
    <source>
        <dbReference type="ARBA" id="ARBA00022989"/>
    </source>
</evidence>
<feature type="transmembrane region" description="Helical" evidence="7">
    <location>
        <begin position="441"/>
        <end position="461"/>
    </location>
</feature>
<sequence length="485" mass="53951">MSKVRRALLFSFLTRYGGMLIGLASTMIVARLLTPDQIGTFAIASAIVMVISEFRLLGAGMYLVRESEMTEEKVRAALGLTMLISWGMGIGIWFSAIPVSELYDIPPVATIFTILSVSFFLAPFISIPAAILTREFRFRELFFIRLGTSLSNLISTVVLIHMGYTYYALAWGYTLSVVVEFLIILTFMPARIRWQPSFRNLKPIASFGIYNSLAGFFRRGVVTAPDMIIGKLGTTAQVGLFSRGLGFIEFMSQILLMGVKPVVLPFLSEVQRTGKDVNQAYIGATVLLGGFVWPVLAVASVVSLPVIRLFFGDQWDAAAPFATMLAYWAMFRTVHWFSSDLLVARGKERLMVLKEGVMFVLYCIGIVAAYPHGLVYVAGSFAVVGFLDFMFTTILLGTFLNLEIIAFFHAWIGNTLITGVCWSSAWGIYQVGKQWFDGTAIPFLAVACLLPLIWVSSIFLIRHPLKNEVVNGWVWFINKFRSGAF</sequence>
<keyword evidence="5 7" id="KW-1133">Transmembrane helix</keyword>
<gene>
    <name evidence="8" type="ORF">KQ249_13685</name>
</gene>
<dbReference type="PANTHER" id="PTHR30250">
    <property type="entry name" value="PST FAMILY PREDICTED COLANIC ACID TRANSPORTER"/>
    <property type="match status" value="1"/>
</dbReference>
<comment type="subcellular location">
    <subcellularLocation>
        <location evidence="1">Cell membrane</location>
        <topology evidence="1">Multi-pass membrane protein</topology>
    </subcellularLocation>
</comment>
<organism evidence="8 9">
    <name type="scientific">Marinobacter adhaerens</name>
    <dbReference type="NCBI Taxonomy" id="1033846"/>
    <lineage>
        <taxon>Bacteria</taxon>
        <taxon>Pseudomonadati</taxon>
        <taxon>Pseudomonadota</taxon>
        <taxon>Gammaproteobacteria</taxon>
        <taxon>Pseudomonadales</taxon>
        <taxon>Marinobacteraceae</taxon>
        <taxon>Marinobacter</taxon>
    </lineage>
</organism>
<dbReference type="EMBL" id="CP076686">
    <property type="protein sequence ID" value="QWV11737.1"/>
    <property type="molecule type" value="Genomic_DNA"/>
</dbReference>
<evidence type="ECO:0000256" key="6">
    <source>
        <dbReference type="ARBA" id="ARBA00023136"/>
    </source>
</evidence>
<keyword evidence="9" id="KW-1185">Reference proteome</keyword>
<accession>A0ABX8ID49</accession>
<evidence type="ECO:0000256" key="7">
    <source>
        <dbReference type="SAM" id="Phobius"/>
    </source>
</evidence>
<proteinExistence type="inferred from homology"/>
<evidence type="ECO:0000313" key="9">
    <source>
        <dbReference type="Proteomes" id="UP000683442"/>
    </source>
</evidence>
<feature type="transmembrane region" description="Helical" evidence="7">
    <location>
        <begin position="350"/>
        <end position="370"/>
    </location>
</feature>
<dbReference type="Proteomes" id="UP000683442">
    <property type="component" value="Chromosome"/>
</dbReference>
<feature type="transmembrane region" description="Helical" evidence="7">
    <location>
        <begin position="376"/>
        <end position="400"/>
    </location>
</feature>
<feature type="transmembrane region" description="Helical" evidence="7">
    <location>
        <begin position="108"/>
        <end position="131"/>
    </location>
</feature>
<name>A0ABX8ID49_9GAMM</name>
<evidence type="ECO:0000256" key="3">
    <source>
        <dbReference type="ARBA" id="ARBA00022475"/>
    </source>
</evidence>
<comment type="similarity">
    <text evidence="2">Belongs to the polysaccharide synthase family.</text>
</comment>
<dbReference type="InterPro" id="IPR050833">
    <property type="entry name" value="Poly_Biosynth_Transport"/>
</dbReference>